<dbReference type="AlphaFoldDB" id="F0NZB8"/>
<gene>
    <name evidence="1" type="ordered locus">Weevi_0528</name>
</gene>
<dbReference type="Pfam" id="PF05708">
    <property type="entry name" value="Peptidase_C92"/>
    <property type="match status" value="1"/>
</dbReference>
<proteinExistence type="predicted"/>
<reference evidence="2" key="2">
    <citation type="journal article" date="2011" name="Stand. Genomic Sci.">
        <title>Complete genome sequence of Weeksella virosa type strain (9751T).</title>
        <authorList>
            <person name="Lang E."/>
            <person name="Teshima H."/>
            <person name="Lucas S."/>
            <person name="Lapidus A."/>
            <person name="Hammon N."/>
            <person name="Deshpande S."/>
            <person name="Nolan M."/>
            <person name="Cheng J."/>
            <person name="Pitluck S."/>
            <person name="Liolios K."/>
            <person name="Pagani I."/>
            <person name="Mikhailova N."/>
            <person name="Ivanova N."/>
            <person name="Mavromatis K."/>
            <person name="Pati A."/>
            <person name="Tapia R."/>
            <person name="Han C."/>
            <person name="Goodwin L."/>
            <person name="Chen A."/>
            <person name="Palaniappan K."/>
            <person name="Land M."/>
            <person name="Hauser L."/>
            <person name="Chang Y."/>
            <person name="Jeffries C."/>
            <person name="Brambilla E."/>
            <person name="Kopitz M."/>
            <person name="Rohde M."/>
            <person name="Goker M."/>
            <person name="Tindall B."/>
            <person name="Detter J."/>
            <person name="Woyke T."/>
            <person name="Bristow J."/>
            <person name="Eisen J."/>
            <person name="Markowitz V."/>
            <person name="Hugenholtz P."/>
            <person name="Klenk H."/>
            <person name="Kyrpides N."/>
        </authorList>
    </citation>
    <scope>NUCLEOTIDE SEQUENCE [LARGE SCALE GENOMIC DNA]</scope>
    <source>
        <strain evidence="2">ATCC 43766 / DSM 16922 / JCM 21250 / NBRC 16016 / NCTC 11634 / CL345/78</strain>
    </source>
</reference>
<name>F0NZB8_WEEVC</name>
<dbReference type="SUPFAM" id="SSF54001">
    <property type="entry name" value="Cysteine proteinases"/>
    <property type="match status" value="1"/>
</dbReference>
<dbReference type="Gene3D" id="3.90.1720.10">
    <property type="entry name" value="endopeptidase domain like (from Nostoc punctiforme)"/>
    <property type="match status" value="1"/>
</dbReference>
<dbReference type="OrthoDB" id="195541at2"/>
<dbReference type="EMBL" id="CP002455">
    <property type="protein sequence ID" value="ADX67247.1"/>
    <property type="molecule type" value="Genomic_DNA"/>
</dbReference>
<dbReference type="KEGG" id="wvi:Weevi_0528"/>
<dbReference type="InterPro" id="IPR024453">
    <property type="entry name" value="Peptidase_C92"/>
</dbReference>
<protein>
    <recommendedName>
        <fullName evidence="3">Peptidoglycan peptidase</fullName>
    </recommendedName>
</protein>
<dbReference type="Proteomes" id="UP000008641">
    <property type="component" value="Chromosome"/>
</dbReference>
<dbReference type="HOGENOM" id="CLU_090004_0_0_10"/>
<evidence type="ECO:0008006" key="3">
    <source>
        <dbReference type="Google" id="ProtNLM"/>
    </source>
</evidence>
<accession>F0NZB8</accession>
<dbReference type="InterPro" id="IPR038765">
    <property type="entry name" value="Papain-like_cys_pep_sf"/>
</dbReference>
<reference evidence="1 2" key="1">
    <citation type="journal article" date="2011" name="Stand. Genomic Sci.">
        <title>Complete genome sequence of Weeksella virosa type strain (9751).</title>
        <authorList>
            <person name="Lang E."/>
            <person name="Teshima H."/>
            <person name="Lucas S."/>
            <person name="Lapidus A."/>
            <person name="Hammon N."/>
            <person name="Deshpande S."/>
            <person name="Nolan M."/>
            <person name="Cheng J.F."/>
            <person name="Pitluck S."/>
            <person name="Liolios K."/>
            <person name="Pagani I."/>
            <person name="Mikhailova N."/>
            <person name="Ivanova N."/>
            <person name="Mavromatis K."/>
            <person name="Pati A."/>
            <person name="Tapia R."/>
            <person name="Han C."/>
            <person name="Goodwin L."/>
            <person name="Chen A."/>
            <person name="Palaniappan K."/>
            <person name="Land M."/>
            <person name="Hauser L."/>
            <person name="Chang Y.J."/>
            <person name="Jeffries C.D."/>
            <person name="Brambilla E.M."/>
            <person name="Kopitz M."/>
            <person name="Rohde M."/>
            <person name="Goker M."/>
            <person name="Tindall B.J."/>
            <person name="Detter J.C."/>
            <person name="Woyke T."/>
            <person name="Bristow J."/>
            <person name="Eisen J.A."/>
            <person name="Markowitz V."/>
            <person name="Hugenholtz P."/>
            <person name="Klenk H.P."/>
            <person name="Kyrpides N.C."/>
        </authorList>
    </citation>
    <scope>NUCLEOTIDE SEQUENCE [LARGE SCALE GENOMIC DNA]</scope>
    <source>
        <strain evidence="2">ATCC 43766 / DSM 16922 / JCM 21250 / NBRC 16016 / NCTC 11634 / CL345/78</strain>
    </source>
</reference>
<evidence type="ECO:0000313" key="2">
    <source>
        <dbReference type="Proteomes" id="UP000008641"/>
    </source>
</evidence>
<evidence type="ECO:0000313" key="1">
    <source>
        <dbReference type="EMBL" id="ADX67247.1"/>
    </source>
</evidence>
<sequence length="230" mass="26265">MKLKNILFGGVIFALCFGCSTQKIGPTNQKENSSINPKQLHMNDLQNGDLIFVGAHTEELSGAISRVTKISTTINYDHVGLIEKDRNLFYVLHAATEGGSQRESLDEFYTNQTQKKNQIAIYRLKKEYQYSIPNAIQTAKTMLGKPYNWLYIQDENSLYCSDYIERAFRQDSIFELIPMNFKNPNTGEIDDFWVRFYAKKGKEVPQDEPGTNPNQIATSEKLDFVGLLVL</sequence>
<dbReference type="eggNOG" id="COG3863">
    <property type="taxonomic scope" value="Bacteria"/>
</dbReference>
<dbReference type="STRING" id="865938.Weevi_0528"/>
<organism evidence="1 2">
    <name type="scientific">Weeksella virosa (strain ATCC 43766 / DSM 16922 / JCM 21250 / CCUG 30538 / CDC 9751 / IAM 14551 / NBRC 16016 / NCTC 11634 / CL345/78)</name>
    <dbReference type="NCBI Taxonomy" id="865938"/>
    <lineage>
        <taxon>Bacteria</taxon>
        <taxon>Pseudomonadati</taxon>
        <taxon>Bacteroidota</taxon>
        <taxon>Flavobacteriia</taxon>
        <taxon>Flavobacteriales</taxon>
        <taxon>Weeksellaceae</taxon>
        <taxon>Weeksella</taxon>
    </lineage>
</organism>
<keyword evidence="2" id="KW-1185">Reference proteome</keyword>